<comment type="subcellular location">
    <subcellularLocation>
        <location evidence="1">Nucleus</location>
    </subcellularLocation>
</comment>
<protein>
    <recommendedName>
        <fullName evidence="8">Fanconi anemia group D2 protein</fullName>
    </recommendedName>
</protein>
<evidence type="ECO:0000256" key="6">
    <source>
        <dbReference type="SAM" id="MobiDB-lite"/>
    </source>
</evidence>
<comment type="similarity">
    <text evidence="5">Belongs to the Fanconi anemia protein FANCD2 family.</text>
</comment>
<dbReference type="PANTHER" id="PTHR32086">
    <property type="entry name" value="FANCONI ANEMIA GROUP D2 PROTEIN"/>
    <property type="match status" value="1"/>
</dbReference>
<evidence type="ECO:0000256" key="5">
    <source>
        <dbReference type="ARBA" id="ARBA00093456"/>
    </source>
</evidence>
<feature type="compositionally biased region" description="Basic and acidic residues" evidence="6">
    <location>
        <begin position="874"/>
        <end position="884"/>
    </location>
</feature>
<dbReference type="GO" id="GO:1990918">
    <property type="term" value="P:double-strand break repair involved in meiotic recombination"/>
    <property type="evidence" value="ECO:0007669"/>
    <property type="project" value="TreeGrafter"/>
</dbReference>
<reference evidence="7" key="1">
    <citation type="journal article" date="2024" name="Gigascience">
        <title>Chromosome-level genome of the poultry shaft louse Menopon gallinae provides insight into the host-switching and adaptive evolution of parasitic lice.</title>
        <authorList>
            <person name="Xu Y."/>
            <person name="Ma L."/>
            <person name="Liu S."/>
            <person name="Liang Y."/>
            <person name="Liu Q."/>
            <person name="He Z."/>
            <person name="Tian L."/>
            <person name="Duan Y."/>
            <person name="Cai W."/>
            <person name="Li H."/>
            <person name="Song F."/>
        </authorList>
    </citation>
    <scope>NUCLEOTIDE SEQUENCE</scope>
    <source>
        <strain evidence="7">Cailab_2023a</strain>
    </source>
</reference>
<dbReference type="EMBL" id="JARGDH010000002">
    <property type="protein sequence ID" value="KAL0275666.1"/>
    <property type="molecule type" value="Genomic_DNA"/>
</dbReference>
<feature type="region of interest" description="Disordered" evidence="6">
    <location>
        <begin position="1"/>
        <end position="37"/>
    </location>
</feature>
<feature type="region of interest" description="Disordered" evidence="6">
    <location>
        <begin position="859"/>
        <end position="895"/>
    </location>
</feature>
<feature type="region of interest" description="Disordered" evidence="6">
    <location>
        <begin position="66"/>
        <end position="91"/>
    </location>
</feature>
<evidence type="ECO:0000256" key="3">
    <source>
        <dbReference type="ARBA" id="ARBA00022843"/>
    </source>
</evidence>
<accession>A0AAW2I1K1</accession>
<feature type="compositionally biased region" description="Basic and acidic residues" evidence="6">
    <location>
        <begin position="79"/>
        <end position="91"/>
    </location>
</feature>
<feature type="compositionally biased region" description="Polar residues" evidence="6">
    <location>
        <begin position="66"/>
        <end position="76"/>
    </location>
</feature>
<sequence>MFKRRAPKSNSLLRGTNRGSDPRPSPVVNDHDEPSEIDELPKELISVLSEYEENVTTSRGSLSLMKSFSQRQQSTPKCDPQKRVLRERSESKENIEVKAGDSNYFNEVVSKCGAVQLPGDSSYMLSVDQAIFSKKLNTLLSENEDKDKFLKSFEDEISDNERFKKLLVHTQTSEDCQAARGPVQDPLLRLLLQVDCLQVDLLNLLLEKLGNISLKDDLDDDENTLIGLVLRNMRFLNRSKGYSVAQKLFEIIETGSTTTQREIIFTLPEIISEEEHETAVKKLMVLLRDHSSHTRVIIDALTNLTLSSSLRSHVREKMLSRLDKCPQEYLPVLVQFIITRCESSELPQVVDNLRKDLPFTMQHYELRNKNQSRGKSVDTDGSSVKQTFENLKFAVMASKQMTDTWIKVITEVNSPVEFRCVDFMMLIIIYGNVFGRKNQIAALLRNKIKALVVTEVHVQQAFKILPVVLMECSSAVVELASIFLKSFETVVTDFAGILFEAAFSNFTSFLRQNVISEILLHVGTGTSACINAALTILSKLAENHRQELVEHTVSVMSLLMKLPDLDPMQARNLVDVIAILIFSNSDEQSSLKDELLMFIQKQIASSKTDQHRKGVVAAVMYAKQAAAEDGSVDLNEINSLLEMAFGSLSSCDAKRAFFNDELATLLREVELNEKFVQIWHERTYRYCLDNLFVRNIDLECEFFPMSLQFALETDDDRKFVFPAVAFVKKAFEDKMTSSSLTVAPSFIRLLWCSGQSFEKLLPLLSASVIMPDQSIYEKFDTLSVVQQKLIIDCLFICSNYFIECINAFCTQKTGEKVLIRIKQLMEVRKFLAKFINKVPDYTPPICQYYAPVQKVNVKKRVSDSNKPKRGRKRKLDEDGTKTAEPDGEVPGPSTQADVVSTVTADSEEGNLNSFRGYFREIHCHAFKLLRMDLKLNPTKVFKKTKLSDAMINEEAWYYKATEKPELDAADLLFLLDEFTSKTERILKDKRYAALHKGKSASSAVEYVSTEIFMSGSIKVLPKLCSKIEVLSSYCKDLLESNDNVYDAPGMYPKDAADIKLALVSALKVVSELISWHGFRTANYKSYLKELLTAIAKRGNPSTQESSINVLAVEAGHYLAGFAEHVLLISGGLSIVKAVESCIGYCQLSSASQKCSLAKLCYDLLLRPWFTVTGSPERGTVFNQHVDSLLKTYFSVVENKLEVVKSVTQIVFDEYENLTTKDSTLETFKTVNKANFPLMYRSLCEALVSGATEKLNQDRGNHESSLKTWSDIIQTLLMLVEIVKMLSSRINLSALLKRSQALIQLFLSKGMPVMESALRIKSTDVLKLLKSLQAVTRFLHSICCHSKITSDAVVAAHVPAIRSLCERLTLEVKGMLILNKIPLDCITIATLKNKDLQGNDILSQGTPEEESEEESELPPEESYEEADGDISTQESNSEVY</sequence>
<feature type="compositionally biased region" description="Polar residues" evidence="6">
    <location>
        <begin position="1429"/>
        <end position="1439"/>
    </location>
</feature>
<feature type="region of interest" description="Disordered" evidence="6">
    <location>
        <begin position="1397"/>
        <end position="1439"/>
    </location>
</feature>
<feature type="compositionally biased region" description="Acidic residues" evidence="6">
    <location>
        <begin position="1406"/>
        <end position="1427"/>
    </location>
</feature>
<evidence type="ECO:0008006" key="8">
    <source>
        <dbReference type="Google" id="ProtNLM"/>
    </source>
</evidence>
<dbReference type="InterPro" id="IPR029448">
    <property type="entry name" value="FANCD2"/>
</dbReference>
<dbReference type="GO" id="GO:0070182">
    <property type="term" value="F:DNA polymerase binding"/>
    <property type="evidence" value="ECO:0007669"/>
    <property type="project" value="TreeGrafter"/>
</dbReference>
<evidence type="ECO:0000256" key="1">
    <source>
        <dbReference type="ARBA" id="ARBA00004123"/>
    </source>
</evidence>
<keyword evidence="3" id="KW-0832">Ubl conjugation</keyword>
<name>A0AAW2I1K1_9NEOP</name>
<dbReference type="GO" id="GO:0007129">
    <property type="term" value="P:homologous chromosome pairing at meiosis"/>
    <property type="evidence" value="ECO:0007669"/>
    <property type="project" value="TreeGrafter"/>
</dbReference>
<gene>
    <name evidence="7" type="ORF">PYX00_003456</name>
</gene>
<dbReference type="GO" id="GO:0031573">
    <property type="term" value="P:mitotic intra-S DNA damage checkpoint signaling"/>
    <property type="evidence" value="ECO:0007669"/>
    <property type="project" value="TreeGrafter"/>
</dbReference>
<feature type="compositionally biased region" description="Polar residues" evidence="6">
    <location>
        <begin position="8"/>
        <end position="19"/>
    </location>
</feature>
<organism evidence="7">
    <name type="scientific">Menopon gallinae</name>
    <name type="common">poultry shaft louse</name>
    <dbReference type="NCBI Taxonomy" id="328185"/>
    <lineage>
        <taxon>Eukaryota</taxon>
        <taxon>Metazoa</taxon>
        <taxon>Ecdysozoa</taxon>
        <taxon>Arthropoda</taxon>
        <taxon>Hexapoda</taxon>
        <taxon>Insecta</taxon>
        <taxon>Pterygota</taxon>
        <taxon>Neoptera</taxon>
        <taxon>Paraneoptera</taxon>
        <taxon>Psocodea</taxon>
        <taxon>Troctomorpha</taxon>
        <taxon>Phthiraptera</taxon>
        <taxon>Amblycera</taxon>
        <taxon>Menoponidae</taxon>
        <taxon>Menopon</taxon>
    </lineage>
</organism>
<keyword evidence="2" id="KW-1017">Isopeptide bond</keyword>
<evidence type="ECO:0000256" key="4">
    <source>
        <dbReference type="ARBA" id="ARBA00023242"/>
    </source>
</evidence>
<dbReference type="GO" id="GO:0005634">
    <property type="term" value="C:nucleus"/>
    <property type="evidence" value="ECO:0007669"/>
    <property type="project" value="UniProtKB-SubCell"/>
</dbReference>
<dbReference type="GO" id="GO:0000793">
    <property type="term" value="C:condensed chromosome"/>
    <property type="evidence" value="ECO:0007669"/>
    <property type="project" value="TreeGrafter"/>
</dbReference>
<evidence type="ECO:0000313" key="7">
    <source>
        <dbReference type="EMBL" id="KAL0275666.1"/>
    </source>
</evidence>
<dbReference type="GO" id="GO:0036297">
    <property type="term" value="P:interstrand cross-link repair"/>
    <property type="evidence" value="ECO:0007669"/>
    <property type="project" value="TreeGrafter"/>
</dbReference>
<proteinExistence type="inferred from homology"/>
<dbReference type="Pfam" id="PF14631">
    <property type="entry name" value="FancD2"/>
    <property type="match status" value="1"/>
</dbReference>
<keyword evidence="4" id="KW-0539">Nucleus</keyword>
<dbReference type="PANTHER" id="PTHR32086:SF0">
    <property type="entry name" value="FANCONI ANEMIA GROUP D2 PROTEIN"/>
    <property type="match status" value="1"/>
</dbReference>
<comment type="caution">
    <text evidence="7">The sequence shown here is derived from an EMBL/GenBank/DDBJ whole genome shotgun (WGS) entry which is preliminary data.</text>
</comment>
<evidence type="ECO:0000256" key="2">
    <source>
        <dbReference type="ARBA" id="ARBA00022499"/>
    </source>
</evidence>